<keyword evidence="3" id="KW-1185">Reference proteome</keyword>
<evidence type="ECO:0000313" key="2">
    <source>
        <dbReference type="EMBL" id="BCB71784.1"/>
    </source>
</evidence>
<dbReference type="PANTHER" id="PTHR33408">
    <property type="entry name" value="TRANSPOSASE"/>
    <property type="match status" value="1"/>
</dbReference>
<dbReference type="PANTHER" id="PTHR33408:SF2">
    <property type="entry name" value="TRANSPOSASE DDE DOMAIN-CONTAINING PROTEIN"/>
    <property type="match status" value="1"/>
</dbReference>
<feature type="domain" description="Transposase DDE" evidence="1">
    <location>
        <begin position="111"/>
        <end position="228"/>
    </location>
</feature>
<dbReference type="Pfam" id="PF13751">
    <property type="entry name" value="DDE_Tnp_1_6"/>
    <property type="match status" value="1"/>
</dbReference>
<gene>
    <name evidence="2" type="ORF">HMEPL2_21350</name>
</gene>
<sequence length="276" mass="31905">MVRDGKPTGFFYLDHRTVDGKHAIITDTHVTPASVHDSVPYLARLDHQCQRFGLDPVGVGLDAGYFTAAICHGLEERGPYGVIGYRRPSKLKGYLPKRAFTYDAATNTYQCPEGQSLLYATTDRHGYRHYRSEPEICRSCPRLATCTRNAKQIKTVTRHVWQDDKDRVDARRLTEPGKKLYKRRKETVERSFADAKQLHGHRYARMRGLARVKEQCLLAAACQNLKKIAQARWRRLFCTFLRHLRANRARQKSLYPMMRRDRAIRVVSQATRVCLL</sequence>
<evidence type="ECO:0000259" key="1">
    <source>
        <dbReference type="Pfam" id="PF13751"/>
    </source>
</evidence>
<dbReference type="AlphaFoldDB" id="A0A6F8XDG3"/>
<dbReference type="InterPro" id="IPR025668">
    <property type="entry name" value="Tnp_DDE_dom"/>
</dbReference>
<name>A0A6F8XDG3_9GAMM</name>
<evidence type="ECO:0000313" key="3">
    <source>
        <dbReference type="Proteomes" id="UP000501053"/>
    </source>
</evidence>
<protein>
    <recommendedName>
        <fullName evidence="1">Transposase DDE domain-containing protein</fullName>
    </recommendedName>
</protein>
<dbReference type="Proteomes" id="UP000501053">
    <property type="component" value="Chromosome"/>
</dbReference>
<proteinExistence type="predicted"/>
<dbReference type="EMBL" id="AP022869">
    <property type="protein sequence ID" value="BCB71784.1"/>
    <property type="molecule type" value="Genomic_DNA"/>
</dbReference>
<organism evidence="2 3">
    <name type="scientific">Vreelandella aquamarina</name>
    <dbReference type="NCBI Taxonomy" id="77097"/>
    <lineage>
        <taxon>Bacteria</taxon>
        <taxon>Pseudomonadati</taxon>
        <taxon>Pseudomonadota</taxon>
        <taxon>Gammaproteobacteria</taxon>
        <taxon>Oceanospirillales</taxon>
        <taxon>Halomonadaceae</taxon>
        <taxon>Vreelandella</taxon>
    </lineage>
</organism>
<reference evidence="2 3" key="1">
    <citation type="submission" date="2020-03" db="EMBL/GenBank/DDBJ databases">
        <title>Complete Genome Sequence of Halomonas meridiana strain Eplume2, isolated from hydrothermal-plume in the north east Pacific Ocean.</title>
        <authorList>
            <person name="Kurihara Y."/>
            <person name="Kawai S."/>
            <person name="Sakai A."/>
            <person name="Galipon J."/>
            <person name="Arakawa K."/>
        </authorList>
    </citation>
    <scope>NUCLEOTIDE SEQUENCE [LARGE SCALE GENOMIC DNA]</scope>
    <source>
        <strain evidence="2 3">Eplume2</strain>
    </source>
</reference>
<accession>A0A6F8XDG3</accession>